<proteinExistence type="inferred from homology"/>
<evidence type="ECO:0000256" key="4">
    <source>
        <dbReference type="ARBA" id="ARBA00023065"/>
    </source>
</evidence>
<keyword evidence="3 8" id="KW-0813">Transport</keyword>
<dbReference type="Pfam" id="PF02823">
    <property type="entry name" value="ATP-synt_DE_N"/>
    <property type="match status" value="1"/>
</dbReference>
<evidence type="ECO:0000256" key="8">
    <source>
        <dbReference type="HAMAP-Rule" id="MF_00530"/>
    </source>
</evidence>
<comment type="subunit">
    <text evidence="8 9">F-type ATPases have 2 components, CF(1) - the catalytic core - and CF(0) - the membrane proton channel. CF(1) has five subunits: alpha(3), beta(3), gamma(1), delta(1), epsilon(1). CF(0) has three main subunits: a, b and c.</text>
</comment>
<evidence type="ECO:0000256" key="6">
    <source>
        <dbReference type="ARBA" id="ARBA00023196"/>
    </source>
</evidence>
<dbReference type="InterPro" id="IPR036771">
    <property type="entry name" value="ATPsynth_dsu/esu_N"/>
</dbReference>
<dbReference type="GO" id="GO:0046933">
    <property type="term" value="F:proton-transporting ATP synthase activity, rotational mechanism"/>
    <property type="evidence" value="ECO:0007669"/>
    <property type="project" value="UniProtKB-UniRule"/>
</dbReference>
<dbReference type="GO" id="GO:0005524">
    <property type="term" value="F:ATP binding"/>
    <property type="evidence" value="ECO:0007669"/>
    <property type="project" value="UniProtKB-UniRule"/>
</dbReference>
<evidence type="ECO:0000256" key="7">
    <source>
        <dbReference type="ARBA" id="ARBA00023310"/>
    </source>
</evidence>
<evidence type="ECO:0000313" key="12">
    <source>
        <dbReference type="Proteomes" id="UP000230729"/>
    </source>
</evidence>
<comment type="caution">
    <text evidence="11">The sequence shown here is derived from an EMBL/GenBank/DDBJ whole genome shotgun (WGS) entry which is preliminary data.</text>
</comment>
<accession>A0A2G9ZM35</accession>
<comment type="subcellular location">
    <subcellularLocation>
        <location evidence="8">Cell membrane</location>
        <topology evidence="8">Peripheral membrane protein</topology>
    </subcellularLocation>
    <subcellularLocation>
        <location evidence="1">Endomembrane system</location>
        <topology evidence="1">Peripheral membrane protein</topology>
    </subcellularLocation>
</comment>
<evidence type="ECO:0000256" key="9">
    <source>
        <dbReference type="RuleBase" id="RU003656"/>
    </source>
</evidence>
<evidence type="ECO:0000313" key="11">
    <source>
        <dbReference type="EMBL" id="PIP34151.1"/>
    </source>
</evidence>
<keyword evidence="5 8" id="KW-0472">Membrane</keyword>
<dbReference type="PANTHER" id="PTHR13822:SF10">
    <property type="entry name" value="ATP SYNTHASE EPSILON CHAIN, CHLOROPLASTIC"/>
    <property type="match status" value="1"/>
</dbReference>
<dbReference type="CDD" id="cd12152">
    <property type="entry name" value="F1-ATPase_delta"/>
    <property type="match status" value="1"/>
</dbReference>
<feature type="domain" description="ATP synthase F1 complex delta/epsilon subunit N-terminal" evidence="10">
    <location>
        <begin position="6"/>
        <end position="85"/>
    </location>
</feature>
<dbReference type="InterPro" id="IPR020546">
    <property type="entry name" value="ATP_synth_F1_dsu/esu_N"/>
</dbReference>
<evidence type="ECO:0000259" key="10">
    <source>
        <dbReference type="Pfam" id="PF02823"/>
    </source>
</evidence>
<name>A0A2G9ZM35_9BACT</name>
<organism evidence="11 12">
    <name type="scientific">Candidatus Falkowbacteria bacterium CG23_combo_of_CG06-09_8_20_14_all_49_15</name>
    <dbReference type="NCBI Taxonomy" id="1974572"/>
    <lineage>
        <taxon>Bacteria</taxon>
        <taxon>Candidatus Falkowiibacteriota</taxon>
    </lineage>
</organism>
<keyword evidence="7 8" id="KW-0066">ATP synthesis</keyword>
<dbReference type="NCBIfam" id="TIGR01216">
    <property type="entry name" value="ATP_synt_epsi"/>
    <property type="match status" value="1"/>
</dbReference>
<dbReference type="EMBL" id="PCSD01000008">
    <property type="protein sequence ID" value="PIP34151.1"/>
    <property type="molecule type" value="Genomic_DNA"/>
</dbReference>
<dbReference type="InterPro" id="IPR001469">
    <property type="entry name" value="ATP_synth_F1_dsu/esu"/>
</dbReference>
<keyword evidence="8" id="KW-1003">Cell membrane</keyword>
<dbReference type="HAMAP" id="MF_00530">
    <property type="entry name" value="ATP_synth_epsil_bac"/>
    <property type="match status" value="1"/>
</dbReference>
<keyword evidence="6 8" id="KW-0139">CF(1)</keyword>
<dbReference type="SUPFAM" id="SSF51344">
    <property type="entry name" value="Epsilon subunit of F1F0-ATP synthase N-terminal domain"/>
    <property type="match status" value="1"/>
</dbReference>
<dbReference type="PANTHER" id="PTHR13822">
    <property type="entry name" value="ATP SYNTHASE DELTA/EPSILON CHAIN"/>
    <property type="match status" value="1"/>
</dbReference>
<evidence type="ECO:0000256" key="5">
    <source>
        <dbReference type="ARBA" id="ARBA00023136"/>
    </source>
</evidence>
<dbReference type="AlphaFoldDB" id="A0A2G9ZM35"/>
<dbReference type="Proteomes" id="UP000230729">
    <property type="component" value="Unassembled WGS sequence"/>
</dbReference>
<protein>
    <recommendedName>
        <fullName evidence="8">ATP synthase epsilon chain</fullName>
    </recommendedName>
    <alternativeName>
        <fullName evidence="8">ATP synthase F1 sector epsilon subunit</fullName>
    </alternativeName>
    <alternativeName>
        <fullName evidence="8">F-ATPase epsilon subunit</fullName>
    </alternativeName>
</protein>
<dbReference type="GO" id="GO:0045259">
    <property type="term" value="C:proton-transporting ATP synthase complex"/>
    <property type="evidence" value="ECO:0007669"/>
    <property type="project" value="UniProtKB-KW"/>
</dbReference>
<keyword evidence="4 8" id="KW-0406">Ion transport</keyword>
<evidence type="ECO:0000256" key="2">
    <source>
        <dbReference type="ARBA" id="ARBA00005712"/>
    </source>
</evidence>
<comment type="similarity">
    <text evidence="2 8 9">Belongs to the ATPase epsilon chain family.</text>
</comment>
<dbReference type="GO" id="GO:0012505">
    <property type="term" value="C:endomembrane system"/>
    <property type="evidence" value="ECO:0007669"/>
    <property type="project" value="UniProtKB-SubCell"/>
</dbReference>
<gene>
    <name evidence="8 11" type="primary">atpC</name>
    <name evidence="11" type="ORF">COX22_00560</name>
</gene>
<keyword evidence="8" id="KW-0375">Hydrogen ion transport</keyword>
<evidence type="ECO:0000256" key="1">
    <source>
        <dbReference type="ARBA" id="ARBA00004184"/>
    </source>
</evidence>
<comment type="function">
    <text evidence="8">Produces ATP from ADP in the presence of a proton gradient across the membrane.</text>
</comment>
<reference evidence="11 12" key="1">
    <citation type="submission" date="2017-09" db="EMBL/GenBank/DDBJ databases">
        <title>Depth-based differentiation of microbial function through sediment-hosted aquifers and enrichment of novel symbionts in the deep terrestrial subsurface.</title>
        <authorList>
            <person name="Probst A.J."/>
            <person name="Ladd B."/>
            <person name="Jarett J.K."/>
            <person name="Geller-Mcgrath D.E."/>
            <person name="Sieber C.M."/>
            <person name="Emerson J.B."/>
            <person name="Anantharaman K."/>
            <person name="Thomas B.C."/>
            <person name="Malmstrom R."/>
            <person name="Stieglmeier M."/>
            <person name="Klingl A."/>
            <person name="Woyke T."/>
            <person name="Ryan C.M."/>
            <person name="Banfield J.F."/>
        </authorList>
    </citation>
    <scope>NUCLEOTIDE SEQUENCE [LARGE SCALE GENOMIC DNA]</scope>
    <source>
        <strain evidence="11">CG23_combo_of_CG06-09_8_20_14_all_49_15</strain>
    </source>
</reference>
<dbReference type="GO" id="GO:0005886">
    <property type="term" value="C:plasma membrane"/>
    <property type="evidence" value="ECO:0007669"/>
    <property type="project" value="UniProtKB-SubCell"/>
</dbReference>
<dbReference type="Gene3D" id="2.60.15.10">
    <property type="entry name" value="F0F1 ATP synthase delta/epsilon subunit, N-terminal"/>
    <property type="match status" value="1"/>
</dbReference>
<sequence length="145" mass="15837">MADKILQFEIVTPERVLVKENILQVTAPTVQGEITILPGHIPLVSVLASGVLEIARPDKSRTVISVSGGFIQVAGDKVVILADTAEKAEEIDLVRVEEAKARAVKTKNEAKTLDTRQFTALSAKISKELARSQAVKRWKKLNNLN</sequence>
<evidence type="ECO:0000256" key="3">
    <source>
        <dbReference type="ARBA" id="ARBA00022448"/>
    </source>
</evidence>